<dbReference type="EMBL" id="SRLD01000033">
    <property type="protein sequence ID" value="TGE14556.1"/>
    <property type="molecule type" value="Genomic_DNA"/>
</dbReference>
<evidence type="ECO:0000259" key="13">
    <source>
        <dbReference type="Pfam" id="PF00593"/>
    </source>
</evidence>
<dbReference type="InterPro" id="IPR036942">
    <property type="entry name" value="Beta-barrel_TonB_sf"/>
</dbReference>
<evidence type="ECO:0000256" key="4">
    <source>
        <dbReference type="ARBA" id="ARBA00022692"/>
    </source>
</evidence>
<organism evidence="15 16">
    <name type="scientific">Hymenobacter elongatus</name>
    <dbReference type="NCBI Taxonomy" id="877208"/>
    <lineage>
        <taxon>Bacteria</taxon>
        <taxon>Pseudomonadati</taxon>
        <taxon>Bacteroidota</taxon>
        <taxon>Cytophagia</taxon>
        <taxon>Cytophagales</taxon>
        <taxon>Hymenobacteraceae</taxon>
        <taxon>Hymenobacter</taxon>
    </lineage>
</organism>
<evidence type="ECO:0000313" key="16">
    <source>
        <dbReference type="Proteomes" id="UP000297739"/>
    </source>
</evidence>
<evidence type="ECO:0000256" key="9">
    <source>
        <dbReference type="ARBA" id="ARBA00023237"/>
    </source>
</evidence>
<evidence type="ECO:0000256" key="12">
    <source>
        <dbReference type="SAM" id="SignalP"/>
    </source>
</evidence>
<evidence type="ECO:0000313" key="15">
    <source>
        <dbReference type="EMBL" id="TGE14556.1"/>
    </source>
</evidence>
<dbReference type="PANTHER" id="PTHR30069">
    <property type="entry name" value="TONB-DEPENDENT OUTER MEMBRANE RECEPTOR"/>
    <property type="match status" value="1"/>
</dbReference>
<evidence type="ECO:0000256" key="6">
    <source>
        <dbReference type="ARBA" id="ARBA00023077"/>
    </source>
</evidence>
<feature type="signal peptide" evidence="12">
    <location>
        <begin position="1"/>
        <end position="26"/>
    </location>
</feature>
<dbReference type="Gene3D" id="2.170.130.10">
    <property type="entry name" value="TonB-dependent receptor, plug domain"/>
    <property type="match status" value="1"/>
</dbReference>
<evidence type="ECO:0000256" key="11">
    <source>
        <dbReference type="RuleBase" id="RU003357"/>
    </source>
</evidence>
<sequence length="828" mass="90600">MTTHLTIRLLLVVIGSLLAGAAPAVAQTGTIGGRVTAAGQPLELVSVALAGTTTGTTTTSAGEYRLEVAPGPYQLVFSFLGHTTRKVSATVQPNQLTTVNTELQVTPANMAEVVVTGVSRATEIRRSPVPIAVLSRREISLNNSGNVIDAAVKGVPGLSAVTTGPNISKPFIRGLGYNRVLTLYNGLRQEGQQWGDEHGIEIDQYDIDRIEVVKGPASLIYGSDAVAGVINMLPRLPSGPAGTLQGEALSEYQTNNNLVGTSLGLHYNQHGWQYAARASYRLAQAYRNALDGRVYGTAFRELNLTTMTGVEKAWGSTHLYATLYDNLQEIPDGSRDSLSRRFTRQLFDGSQDVLKNRPVVPTEQLGTYRINDLHQHIQHYRLLSRTRIRLGQGEVNALLGAQQNIRREYNHPTAPRQAGLHVALNTYSYDLRYAAPTWQGLETTVGLNGMYQTNTNRDATDFPIPDYTLFDVGGYVFLKRTFGKLDLSGGLRYDTRTLQWPDFYVEDNPATGFARQGRAENAAGTPPQFADFRTRYQGISASVGATYLLSEKLVLRANVARGYRAPNITEVGSNGLDPGAHIVYLGNRSFGPEFSLQEDLGLSVYLPDAEVSVSVFNNQIDNYIYQARLNDADGQPVVIVPGNTTYQYQQGRAQLYGTEATVNLHPKSLPGLEFNNSLAYVTGLNKEAALLEANGAAAKYLPFIPPLRTRSEVRFTSPRAVGPLTGSYVRAVVDYSAAQNNFYAVDNTETRTAGYTLLGLGAGTTIVAGPQRREWCQLFVQLDNVFNTTYQSHLNRLKYFEYYTASPDGRSGIYNMGRNLSVKVMVPF</sequence>
<protein>
    <submittedName>
        <fullName evidence="15">TonB-dependent receptor</fullName>
    </submittedName>
</protein>
<feature type="domain" description="TonB-dependent receptor plug" evidence="14">
    <location>
        <begin position="124"/>
        <end position="229"/>
    </location>
</feature>
<gene>
    <name evidence="15" type="ORF">E5J99_15470</name>
</gene>
<comment type="similarity">
    <text evidence="10 11">Belongs to the TonB-dependent receptor family.</text>
</comment>
<dbReference type="Pfam" id="PF07715">
    <property type="entry name" value="Plug"/>
    <property type="match status" value="1"/>
</dbReference>
<dbReference type="Gene3D" id="2.60.40.1120">
    <property type="entry name" value="Carboxypeptidase-like, regulatory domain"/>
    <property type="match status" value="1"/>
</dbReference>
<evidence type="ECO:0000256" key="7">
    <source>
        <dbReference type="ARBA" id="ARBA00023136"/>
    </source>
</evidence>
<dbReference type="SUPFAM" id="SSF56935">
    <property type="entry name" value="Porins"/>
    <property type="match status" value="1"/>
</dbReference>
<keyword evidence="6 11" id="KW-0798">TonB box</keyword>
<keyword evidence="3 10" id="KW-1134">Transmembrane beta strand</keyword>
<comment type="subcellular location">
    <subcellularLocation>
        <location evidence="1 10">Cell outer membrane</location>
        <topology evidence="1 10">Multi-pass membrane protein</topology>
    </subcellularLocation>
</comment>
<dbReference type="OrthoDB" id="9795928at2"/>
<keyword evidence="8 15" id="KW-0675">Receptor</keyword>
<keyword evidence="7 10" id="KW-0472">Membrane</keyword>
<dbReference type="Gene3D" id="2.40.170.20">
    <property type="entry name" value="TonB-dependent receptor, beta-barrel domain"/>
    <property type="match status" value="1"/>
</dbReference>
<evidence type="ECO:0000256" key="1">
    <source>
        <dbReference type="ARBA" id="ARBA00004571"/>
    </source>
</evidence>
<feature type="chain" id="PRO_5021337149" evidence="12">
    <location>
        <begin position="27"/>
        <end position="828"/>
    </location>
</feature>
<evidence type="ECO:0000256" key="10">
    <source>
        <dbReference type="PROSITE-ProRule" id="PRU01360"/>
    </source>
</evidence>
<evidence type="ECO:0000256" key="8">
    <source>
        <dbReference type="ARBA" id="ARBA00023170"/>
    </source>
</evidence>
<dbReference type="Pfam" id="PF00593">
    <property type="entry name" value="TonB_dep_Rec_b-barrel"/>
    <property type="match status" value="1"/>
</dbReference>
<keyword evidence="4 10" id="KW-0812">Transmembrane</keyword>
<dbReference type="InterPro" id="IPR008969">
    <property type="entry name" value="CarboxyPept-like_regulatory"/>
</dbReference>
<keyword evidence="5 12" id="KW-0732">Signal</keyword>
<evidence type="ECO:0000256" key="5">
    <source>
        <dbReference type="ARBA" id="ARBA00022729"/>
    </source>
</evidence>
<dbReference type="GO" id="GO:0009279">
    <property type="term" value="C:cell outer membrane"/>
    <property type="evidence" value="ECO:0007669"/>
    <property type="project" value="UniProtKB-SubCell"/>
</dbReference>
<dbReference type="InterPro" id="IPR039426">
    <property type="entry name" value="TonB-dep_rcpt-like"/>
</dbReference>
<proteinExistence type="inferred from homology"/>
<dbReference type="InterPro" id="IPR037066">
    <property type="entry name" value="Plug_dom_sf"/>
</dbReference>
<dbReference type="GO" id="GO:0015344">
    <property type="term" value="F:siderophore uptake transmembrane transporter activity"/>
    <property type="evidence" value="ECO:0007669"/>
    <property type="project" value="TreeGrafter"/>
</dbReference>
<dbReference type="AlphaFoldDB" id="A0A4Z0PJL3"/>
<reference evidence="15 16" key="1">
    <citation type="submission" date="2019-04" db="EMBL/GenBank/DDBJ databases">
        <authorList>
            <person name="Feng G."/>
            <person name="Zhang J."/>
            <person name="Zhu H."/>
        </authorList>
    </citation>
    <scope>NUCLEOTIDE SEQUENCE [LARGE SCALE GENOMIC DNA]</scope>
    <source>
        <strain evidence="15 16">JCM 17223</strain>
    </source>
</reference>
<accession>A0A4Z0PJL3</accession>
<dbReference type="InterPro" id="IPR012910">
    <property type="entry name" value="Plug_dom"/>
</dbReference>
<evidence type="ECO:0000259" key="14">
    <source>
        <dbReference type="Pfam" id="PF07715"/>
    </source>
</evidence>
<dbReference type="GO" id="GO:0044718">
    <property type="term" value="P:siderophore transmembrane transport"/>
    <property type="evidence" value="ECO:0007669"/>
    <property type="project" value="TreeGrafter"/>
</dbReference>
<keyword evidence="9 10" id="KW-0998">Cell outer membrane</keyword>
<name>A0A4Z0PJL3_9BACT</name>
<dbReference type="PANTHER" id="PTHR30069:SF29">
    <property type="entry name" value="HEMOGLOBIN AND HEMOGLOBIN-HAPTOGLOBIN-BINDING PROTEIN 1-RELATED"/>
    <property type="match status" value="1"/>
</dbReference>
<dbReference type="Proteomes" id="UP000297739">
    <property type="component" value="Unassembled WGS sequence"/>
</dbReference>
<dbReference type="SUPFAM" id="SSF49464">
    <property type="entry name" value="Carboxypeptidase regulatory domain-like"/>
    <property type="match status" value="1"/>
</dbReference>
<evidence type="ECO:0000256" key="3">
    <source>
        <dbReference type="ARBA" id="ARBA00022452"/>
    </source>
</evidence>
<dbReference type="Pfam" id="PF13715">
    <property type="entry name" value="CarbopepD_reg_2"/>
    <property type="match status" value="1"/>
</dbReference>
<dbReference type="PROSITE" id="PS52016">
    <property type="entry name" value="TONB_DEPENDENT_REC_3"/>
    <property type="match status" value="1"/>
</dbReference>
<comment type="caution">
    <text evidence="15">The sequence shown here is derived from an EMBL/GenBank/DDBJ whole genome shotgun (WGS) entry which is preliminary data.</text>
</comment>
<feature type="domain" description="TonB-dependent receptor-like beta-barrel" evidence="13">
    <location>
        <begin position="274"/>
        <end position="785"/>
    </location>
</feature>
<keyword evidence="2 10" id="KW-0813">Transport</keyword>
<dbReference type="InterPro" id="IPR000531">
    <property type="entry name" value="Beta-barrel_TonB"/>
</dbReference>
<evidence type="ECO:0000256" key="2">
    <source>
        <dbReference type="ARBA" id="ARBA00022448"/>
    </source>
</evidence>
<keyword evidence="16" id="KW-1185">Reference proteome</keyword>